<dbReference type="AlphaFoldDB" id="A0A931GKJ7"/>
<gene>
    <name evidence="1" type="ORF">IW256_004535</name>
</gene>
<evidence type="ECO:0000313" key="2">
    <source>
        <dbReference type="Proteomes" id="UP000614047"/>
    </source>
</evidence>
<name>A0A931GKJ7_9ACTN</name>
<dbReference type="Proteomes" id="UP000614047">
    <property type="component" value="Unassembled WGS sequence"/>
</dbReference>
<proteinExistence type="predicted"/>
<evidence type="ECO:0000313" key="1">
    <source>
        <dbReference type="EMBL" id="MBG6090422.1"/>
    </source>
</evidence>
<sequence length="53" mass="6104">MGDRRRFRVYHSADLVRDYFEDQLEPARPVIPDEWADALVQRDSSTLASSAHG</sequence>
<dbReference type="RefSeq" id="WP_197012888.1">
    <property type="nucleotide sequence ID" value="NZ_BAABES010000016.1"/>
</dbReference>
<keyword evidence="2" id="KW-1185">Reference proteome</keyword>
<reference evidence="1" key="1">
    <citation type="submission" date="2020-11" db="EMBL/GenBank/DDBJ databases">
        <title>Sequencing the genomes of 1000 actinobacteria strains.</title>
        <authorList>
            <person name="Klenk H.-P."/>
        </authorList>
    </citation>
    <scope>NUCLEOTIDE SEQUENCE</scope>
    <source>
        <strain evidence="1">DSM 43175</strain>
    </source>
</reference>
<comment type="caution">
    <text evidence="1">The sequence shown here is derived from an EMBL/GenBank/DDBJ whole genome shotgun (WGS) entry which is preliminary data.</text>
</comment>
<protein>
    <submittedName>
        <fullName evidence="1">Uncharacterized protein</fullName>
    </submittedName>
</protein>
<organism evidence="1 2">
    <name type="scientific">Actinomadura viridis</name>
    <dbReference type="NCBI Taxonomy" id="58110"/>
    <lineage>
        <taxon>Bacteria</taxon>
        <taxon>Bacillati</taxon>
        <taxon>Actinomycetota</taxon>
        <taxon>Actinomycetes</taxon>
        <taxon>Streptosporangiales</taxon>
        <taxon>Thermomonosporaceae</taxon>
        <taxon>Actinomadura</taxon>
    </lineage>
</organism>
<dbReference type="EMBL" id="JADOUA010000001">
    <property type="protein sequence ID" value="MBG6090422.1"/>
    <property type="molecule type" value="Genomic_DNA"/>
</dbReference>
<accession>A0A931GKJ7</accession>